<feature type="region of interest" description="Disordered" evidence="1">
    <location>
        <begin position="108"/>
        <end position="129"/>
    </location>
</feature>
<organism evidence="2 3">
    <name type="scientific">Eumeta variegata</name>
    <name type="common">Bagworm moth</name>
    <name type="synonym">Eumeta japonica</name>
    <dbReference type="NCBI Taxonomy" id="151549"/>
    <lineage>
        <taxon>Eukaryota</taxon>
        <taxon>Metazoa</taxon>
        <taxon>Ecdysozoa</taxon>
        <taxon>Arthropoda</taxon>
        <taxon>Hexapoda</taxon>
        <taxon>Insecta</taxon>
        <taxon>Pterygota</taxon>
        <taxon>Neoptera</taxon>
        <taxon>Endopterygota</taxon>
        <taxon>Lepidoptera</taxon>
        <taxon>Glossata</taxon>
        <taxon>Ditrysia</taxon>
        <taxon>Tineoidea</taxon>
        <taxon>Psychidae</taxon>
        <taxon>Oiketicinae</taxon>
        <taxon>Eumeta</taxon>
    </lineage>
</organism>
<dbReference type="AlphaFoldDB" id="A0A4C1VAA4"/>
<accession>A0A4C1VAA4</accession>
<reference evidence="2 3" key="1">
    <citation type="journal article" date="2019" name="Commun. Biol.">
        <title>The bagworm genome reveals a unique fibroin gene that provides high tensile strength.</title>
        <authorList>
            <person name="Kono N."/>
            <person name="Nakamura H."/>
            <person name="Ohtoshi R."/>
            <person name="Tomita M."/>
            <person name="Numata K."/>
            <person name="Arakawa K."/>
        </authorList>
    </citation>
    <scope>NUCLEOTIDE SEQUENCE [LARGE SCALE GENOMIC DNA]</scope>
</reference>
<dbReference type="EMBL" id="BGZK01000295">
    <property type="protein sequence ID" value="GBP34834.1"/>
    <property type="molecule type" value="Genomic_DNA"/>
</dbReference>
<dbReference type="Proteomes" id="UP000299102">
    <property type="component" value="Unassembled WGS sequence"/>
</dbReference>
<evidence type="ECO:0000256" key="1">
    <source>
        <dbReference type="SAM" id="MobiDB-lite"/>
    </source>
</evidence>
<evidence type="ECO:0000313" key="3">
    <source>
        <dbReference type="Proteomes" id="UP000299102"/>
    </source>
</evidence>
<proteinExistence type="predicted"/>
<gene>
    <name evidence="2" type="ORF">EVAR_95938_1</name>
</gene>
<sequence length="129" mass="14599">MSRVTTSPASENSFQLPYSVAWPFKDQRHKDQVLSIRNQRACMKPQMNISEAKGLNIGRPPVNLWSKRNHQINRRRKFVPAHVLRPRRRRLGRDLPVRVLIALGLKSGRAASTPAPSGDPSETSLHGFV</sequence>
<protein>
    <submittedName>
        <fullName evidence="2">Uncharacterized protein</fullName>
    </submittedName>
</protein>
<comment type="caution">
    <text evidence="2">The sequence shown here is derived from an EMBL/GenBank/DDBJ whole genome shotgun (WGS) entry which is preliminary data.</text>
</comment>
<name>A0A4C1VAA4_EUMVA</name>
<evidence type="ECO:0000313" key="2">
    <source>
        <dbReference type="EMBL" id="GBP34834.1"/>
    </source>
</evidence>
<keyword evidence="3" id="KW-1185">Reference proteome</keyword>
<feature type="compositionally biased region" description="Polar residues" evidence="1">
    <location>
        <begin position="120"/>
        <end position="129"/>
    </location>
</feature>